<feature type="domain" description="Phytocyanin" evidence="4">
    <location>
        <begin position="48"/>
        <end position="149"/>
    </location>
</feature>
<evidence type="ECO:0000313" key="6">
    <source>
        <dbReference type="Proteomes" id="UP000825935"/>
    </source>
</evidence>
<dbReference type="InterPro" id="IPR008972">
    <property type="entry name" value="Cupredoxin"/>
</dbReference>
<protein>
    <recommendedName>
        <fullName evidence="4">Phytocyanin domain-containing protein</fullName>
    </recommendedName>
</protein>
<comment type="caution">
    <text evidence="5">The sequence shown here is derived from an EMBL/GenBank/DDBJ whole genome shotgun (WGS) entry which is preliminary data.</text>
</comment>
<dbReference type="OMA" id="NEVTPNN"/>
<dbReference type="AlphaFoldDB" id="A0A8T2TCY2"/>
<evidence type="ECO:0000256" key="1">
    <source>
        <dbReference type="ARBA" id="ARBA00023157"/>
    </source>
</evidence>
<keyword evidence="3" id="KW-0732">Signal</keyword>
<keyword evidence="6" id="KW-1185">Reference proteome</keyword>
<evidence type="ECO:0000256" key="3">
    <source>
        <dbReference type="SAM" id="SignalP"/>
    </source>
</evidence>
<dbReference type="GO" id="GO:0009055">
    <property type="term" value="F:electron transfer activity"/>
    <property type="evidence" value="ECO:0007669"/>
    <property type="project" value="InterPro"/>
</dbReference>
<dbReference type="SUPFAM" id="SSF49503">
    <property type="entry name" value="Cupredoxins"/>
    <property type="match status" value="1"/>
</dbReference>
<evidence type="ECO:0000256" key="2">
    <source>
        <dbReference type="ARBA" id="ARBA00023180"/>
    </source>
</evidence>
<dbReference type="PANTHER" id="PTHR33021:SF339">
    <property type="entry name" value="OS07G0570600 PROTEIN"/>
    <property type="match status" value="1"/>
</dbReference>
<name>A0A8T2TCY2_CERRI</name>
<dbReference type="EMBL" id="CM035419">
    <property type="protein sequence ID" value="KAH7416025.1"/>
    <property type="molecule type" value="Genomic_DNA"/>
</dbReference>
<sequence length="216" mass="23792">MRLWRQMAVAAAVAAVLCQLTSALSTLSITESEIDGTEARGNTRITGRVWRVGGVDGWVVGIVNYTEWALKHTFYVGDYLEFRYLEEFHSVVEVADESAYETCIISDPLEAYSDGDSLVELRLAKTYYFICGVMRDCLLGQKLQVQVLPLHNLAQSPIESPNTPSPTISHALSLPPVSAADSSSSKYALNSSLRIVLLTVSIFIFACSQSVNRHIQ</sequence>
<dbReference type="CDD" id="cd04216">
    <property type="entry name" value="Phytocyanin"/>
    <property type="match status" value="1"/>
</dbReference>
<dbReference type="OrthoDB" id="1903230at2759"/>
<dbReference type="GO" id="GO:0005886">
    <property type="term" value="C:plasma membrane"/>
    <property type="evidence" value="ECO:0007669"/>
    <property type="project" value="TreeGrafter"/>
</dbReference>
<keyword evidence="1" id="KW-1015">Disulfide bond</keyword>
<feature type="chain" id="PRO_5035938956" description="Phytocyanin domain-containing protein" evidence="3">
    <location>
        <begin position="24"/>
        <end position="216"/>
    </location>
</feature>
<dbReference type="Pfam" id="PF02298">
    <property type="entry name" value="Cu_bind_like"/>
    <property type="match status" value="1"/>
</dbReference>
<dbReference type="Proteomes" id="UP000825935">
    <property type="component" value="Chromosome 14"/>
</dbReference>
<evidence type="ECO:0000313" key="5">
    <source>
        <dbReference type="EMBL" id="KAH7416025.1"/>
    </source>
</evidence>
<dbReference type="PROSITE" id="PS51485">
    <property type="entry name" value="PHYTOCYANIN"/>
    <property type="match status" value="1"/>
</dbReference>
<proteinExistence type="predicted"/>
<dbReference type="FunFam" id="2.60.40.420:FF:000034">
    <property type="entry name" value="Cupredoxin superfamily protein"/>
    <property type="match status" value="1"/>
</dbReference>
<gene>
    <name evidence="5" type="ORF">KP509_14G071800</name>
</gene>
<accession>A0A8T2TCY2</accession>
<dbReference type="InterPro" id="IPR003245">
    <property type="entry name" value="Phytocyanin_dom"/>
</dbReference>
<dbReference type="Gene3D" id="2.60.40.420">
    <property type="entry name" value="Cupredoxins - blue copper proteins"/>
    <property type="match status" value="1"/>
</dbReference>
<dbReference type="InterPro" id="IPR039391">
    <property type="entry name" value="Phytocyanin-like"/>
</dbReference>
<keyword evidence="2" id="KW-0325">Glycoprotein</keyword>
<feature type="signal peptide" evidence="3">
    <location>
        <begin position="1"/>
        <end position="23"/>
    </location>
</feature>
<organism evidence="5 6">
    <name type="scientific">Ceratopteris richardii</name>
    <name type="common">Triangle waterfern</name>
    <dbReference type="NCBI Taxonomy" id="49495"/>
    <lineage>
        <taxon>Eukaryota</taxon>
        <taxon>Viridiplantae</taxon>
        <taxon>Streptophyta</taxon>
        <taxon>Embryophyta</taxon>
        <taxon>Tracheophyta</taxon>
        <taxon>Polypodiopsida</taxon>
        <taxon>Polypodiidae</taxon>
        <taxon>Polypodiales</taxon>
        <taxon>Pteridineae</taxon>
        <taxon>Pteridaceae</taxon>
        <taxon>Parkerioideae</taxon>
        <taxon>Ceratopteris</taxon>
    </lineage>
</organism>
<reference evidence="5" key="1">
    <citation type="submission" date="2021-08" db="EMBL/GenBank/DDBJ databases">
        <title>WGS assembly of Ceratopteris richardii.</title>
        <authorList>
            <person name="Marchant D.B."/>
            <person name="Chen G."/>
            <person name="Jenkins J."/>
            <person name="Shu S."/>
            <person name="Leebens-Mack J."/>
            <person name="Grimwood J."/>
            <person name="Schmutz J."/>
            <person name="Soltis P."/>
            <person name="Soltis D."/>
            <person name="Chen Z.-H."/>
        </authorList>
    </citation>
    <scope>NUCLEOTIDE SEQUENCE</scope>
    <source>
        <strain evidence="5">Whitten #5841</strain>
        <tissue evidence="5">Leaf</tissue>
    </source>
</reference>
<evidence type="ECO:0000259" key="4">
    <source>
        <dbReference type="PROSITE" id="PS51485"/>
    </source>
</evidence>
<dbReference type="PANTHER" id="PTHR33021">
    <property type="entry name" value="BLUE COPPER PROTEIN"/>
    <property type="match status" value="1"/>
</dbReference>